<dbReference type="Gene3D" id="1.10.101.10">
    <property type="entry name" value="PGBD-like superfamily/PGBD"/>
    <property type="match status" value="1"/>
</dbReference>
<reference evidence="2" key="1">
    <citation type="submission" date="2007-02" db="EMBL/GenBank/DDBJ databases">
        <title>Complete sequence of Pyrobaculum calidifontis JCM 11548.</title>
        <authorList>
            <consortium name="US DOE Joint Genome Institute"/>
            <person name="Copeland A."/>
            <person name="Lucas S."/>
            <person name="Lapidus A."/>
            <person name="Barry K."/>
            <person name="Glavina del Rio T."/>
            <person name="Dalin E."/>
            <person name="Tice H."/>
            <person name="Pitluck S."/>
            <person name="Chain P."/>
            <person name="Malfatti S."/>
            <person name="Shin M."/>
            <person name="Vergez L."/>
            <person name="Schmutz J."/>
            <person name="Larimer F."/>
            <person name="Land M."/>
            <person name="Hauser L."/>
            <person name="Kyrpides N."/>
            <person name="Mikhailova N."/>
            <person name="Cozen A.E."/>
            <person name="Fitz-Gibbon S.T."/>
            <person name="House C.H."/>
            <person name="Saltikov C."/>
            <person name="Lowe T.M."/>
            <person name="Richardson P."/>
        </authorList>
    </citation>
    <scope>NUCLEOTIDE SEQUENCE [LARGE SCALE GENOMIC DNA]</scope>
    <source>
        <strain evidence="2">JCM 11548</strain>
    </source>
</reference>
<feature type="domain" description="Putative peptidoglycan binding" evidence="1">
    <location>
        <begin position="203"/>
        <end position="276"/>
    </location>
</feature>
<dbReference type="InterPro" id="IPR010430">
    <property type="entry name" value="DUF1028"/>
</dbReference>
<dbReference type="PANTHER" id="PTHR39328:SF1">
    <property type="entry name" value="BLL2871 PROTEIN"/>
    <property type="match status" value="1"/>
</dbReference>
<dbReference type="Proteomes" id="UP000001431">
    <property type="component" value="Chromosome"/>
</dbReference>
<dbReference type="Gene3D" id="3.60.20.10">
    <property type="entry name" value="Glutamine Phosphoribosylpyrophosphate, subunit 1, domain 1"/>
    <property type="match status" value="1"/>
</dbReference>
<dbReference type="SUPFAM" id="SSF47090">
    <property type="entry name" value="PGBD-like"/>
    <property type="match status" value="1"/>
</dbReference>
<dbReference type="KEGG" id="pcl:Pcal_0160"/>
<dbReference type="OrthoDB" id="311454at2157"/>
<dbReference type="AlphaFoldDB" id="A3MSI0"/>
<dbReference type="InterPro" id="IPR036365">
    <property type="entry name" value="PGBD-like_sf"/>
</dbReference>
<dbReference type="eggNOG" id="arCOG04204">
    <property type="taxonomic scope" value="Archaea"/>
</dbReference>
<evidence type="ECO:0000313" key="2">
    <source>
        <dbReference type="EMBL" id="ABO07597.1"/>
    </source>
</evidence>
<dbReference type="Pfam" id="PF08823">
    <property type="entry name" value="PG_binding_2"/>
    <property type="match status" value="1"/>
</dbReference>
<name>A3MSI0_PYRCJ</name>
<dbReference type="EMBL" id="CP000561">
    <property type="protein sequence ID" value="ABO07597.1"/>
    <property type="molecule type" value="Genomic_DNA"/>
</dbReference>
<gene>
    <name evidence="2" type="ordered locus">Pcal_0160</name>
</gene>
<dbReference type="SUPFAM" id="SSF56235">
    <property type="entry name" value="N-terminal nucleophile aminohydrolases (Ntn hydrolases)"/>
    <property type="match status" value="1"/>
</dbReference>
<dbReference type="PANTHER" id="PTHR39328">
    <property type="entry name" value="BLL2871 PROTEIN"/>
    <property type="match status" value="1"/>
</dbReference>
<evidence type="ECO:0000259" key="1">
    <source>
        <dbReference type="Pfam" id="PF08823"/>
    </source>
</evidence>
<evidence type="ECO:0000313" key="3">
    <source>
        <dbReference type="Proteomes" id="UP000001431"/>
    </source>
</evidence>
<accession>A3MSI0</accession>
<sequence length="282" mass="30703">MTFSIVASDGVDVGVAVASKFVAVGAVVPHAEAGVGAVATQCYANPRLGRVILALLQHRSPREALEKALAQDAEREIRQVGVVNARGEAYVHTGGKCPYYAGHIVGNGYAALGNILAGPEVLEAMAKAFETKRGELVDKLLAALEAGDRAGGDRRGRQSAALLVLRPGGGYLGLSDTYVDIRVDDHPNPVEELKRIFHIWELTLLQREDPSDVVSKRDVAAEVQRALKKLGFYRGEVTGVWDEATEEAFRDWAGYENFENKIRDDDKIWGTVYRYLLSKLNG</sequence>
<dbReference type="GeneID" id="4909970"/>
<organism evidence="2 3">
    <name type="scientific">Pyrobaculum calidifontis (strain DSM 21063 / JCM 11548 / VA1)</name>
    <dbReference type="NCBI Taxonomy" id="410359"/>
    <lineage>
        <taxon>Archaea</taxon>
        <taxon>Thermoproteota</taxon>
        <taxon>Thermoprotei</taxon>
        <taxon>Thermoproteales</taxon>
        <taxon>Thermoproteaceae</taxon>
        <taxon>Pyrobaculum</taxon>
    </lineage>
</organism>
<dbReference type="HOGENOM" id="CLU_068244_0_1_2"/>
<proteinExistence type="predicted"/>
<dbReference type="RefSeq" id="WP_011848854.1">
    <property type="nucleotide sequence ID" value="NC_009073.1"/>
</dbReference>
<dbReference type="InterPro" id="IPR029055">
    <property type="entry name" value="Ntn_hydrolases_N"/>
</dbReference>
<protein>
    <recommendedName>
        <fullName evidence="1">Putative peptidoglycan binding domain-containing protein</fullName>
    </recommendedName>
</protein>
<dbReference type="Pfam" id="PF06267">
    <property type="entry name" value="DUF1028"/>
    <property type="match status" value="1"/>
</dbReference>
<keyword evidence="3" id="KW-1185">Reference proteome</keyword>
<dbReference type="InterPro" id="IPR036366">
    <property type="entry name" value="PGBDSf"/>
</dbReference>
<dbReference type="InterPro" id="IPR014927">
    <property type="entry name" value="PG-bd_2"/>
</dbReference>